<evidence type="ECO:0000313" key="3">
    <source>
        <dbReference type="Proteomes" id="UP000198994"/>
    </source>
</evidence>
<evidence type="ECO:0000256" key="1">
    <source>
        <dbReference type="SAM" id="Phobius"/>
    </source>
</evidence>
<name>A0A1G7I2M4_9RHOB</name>
<keyword evidence="1" id="KW-0472">Membrane</keyword>
<proteinExistence type="predicted"/>
<dbReference type="STRING" id="282683.SAMN04488105_1125"/>
<dbReference type="EMBL" id="FNAV01000012">
    <property type="protein sequence ID" value="SDF07010.1"/>
    <property type="molecule type" value="Genomic_DNA"/>
</dbReference>
<feature type="transmembrane region" description="Helical" evidence="1">
    <location>
        <begin position="12"/>
        <end position="32"/>
    </location>
</feature>
<reference evidence="3" key="1">
    <citation type="submission" date="2016-10" db="EMBL/GenBank/DDBJ databases">
        <authorList>
            <person name="Varghese N."/>
            <person name="Submissions S."/>
        </authorList>
    </citation>
    <scope>NUCLEOTIDE SEQUENCE [LARGE SCALE GENOMIC DNA]</scope>
    <source>
        <strain evidence="3">DSM 10146</strain>
    </source>
</reference>
<gene>
    <name evidence="2" type="ORF">SAMN04488105_1125</name>
</gene>
<dbReference type="Proteomes" id="UP000198994">
    <property type="component" value="Unassembled WGS sequence"/>
</dbReference>
<organism evidence="2 3">
    <name type="scientific">Salipiger thiooxidans</name>
    <dbReference type="NCBI Taxonomy" id="282683"/>
    <lineage>
        <taxon>Bacteria</taxon>
        <taxon>Pseudomonadati</taxon>
        <taxon>Pseudomonadota</taxon>
        <taxon>Alphaproteobacteria</taxon>
        <taxon>Rhodobacterales</taxon>
        <taxon>Roseobacteraceae</taxon>
        <taxon>Salipiger</taxon>
    </lineage>
</organism>
<keyword evidence="1" id="KW-1133">Transmembrane helix</keyword>
<keyword evidence="1" id="KW-0812">Transmembrane</keyword>
<dbReference type="RefSeq" id="WP_089961672.1">
    <property type="nucleotide sequence ID" value="NZ_FNAV01000012.1"/>
</dbReference>
<accession>A0A1G7I2M4</accession>
<sequence>MGRFWFGIPDVAKTILFFTGFALVCGFAGWLIRGGCDEAANLEACRERTKIEKEIRRESDDDLLRGITE</sequence>
<evidence type="ECO:0000313" key="2">
    <source>
        <dbReference type="EMBL" id="SDF07010.1"/>
    </source>
</evidence>
<dbReference type="AlphaFoldDB" id="A0A1G7I2M4"/>
<protein>
    <submittedName>
        <fullName evidence="2">Uncharacterized protein</fullName>
    </submittedName>
</protein>
<keyword evidence="3" id="KW-1185">Reference proteome</keyword>